<evidence type="ECO:0000313" key="1">
    <source>
        <dbReference type="EMBL" id="DAD22679.1"/>
    </source>
</evidence>
<organism evidence="1 2">
    <name type="scientific">Nelumbo nucifera</name>
    <name type="common">Sacred lotus</name>
    <dbReference type="NCBI Taxonomy" id="4432"/>
    <lineage>
        <taxon>Eukaryota</taxon>
        <taxon>Viridiplantae</taxon>
        <taxon>Streptophyta</taxon>
        <taxon>Embryophyta</taxon>
        <taxon>Tracheophyta</taxon>
        <taxon>Spermatophyta</taxon>
        <taxon>Magnoliopsida</taxon>
        <taxon>Proteales</taxon>
        <taxon>Nelumbonaceae</taxon>
        <taxon>Nelumbo</taxon>
    </lineage>
</organism>
<dbReference type="AlphaFoldDB" id="A0A822XUA1"/>
<proteinExistence type="predicted"/>
<comment type="caution">
    <text evidence="1">The sequence shown here is derived from an EMBL/GenBank/DDBJ whole genome shotgun (WGS) entry which is preliminary data.</text>
</comment>
<gene>
    <name evidence="1" type="ORF">HUJ06_024142</name>
</gene>
<dbReference type="PANTHER" id="PTHR33977:SF2">
    <property type="entry name" value="OS09G0309100 PROTEIN"/>
    <property type="match status" value="1"/>
</dbReference>
<protein>
    <submittedName>
        <fullName evidence="1">Uncharacterized protein</fullName>
    </submittedName>
</protein>
<name>A0A822XUA1_NELNU</name>
<sequence length="212" mass="24345">MDSEDAMGELIQYFVDQTAFMQYLKAYWVPKIEMWLATTKGFSLASQEASGAIETYHVKLKLKLYDDSHLGVLQRVGKLVHKLTNELHSSYWLHRYADESDSFQNKILDAAVTLGDKEHLFAKVVSQKDKFSFCDCEWSMQGNLCDCEWSIQRDLAQFVEKNTIDDSIALDQSIAGQLANQHHLLAICARNSSKNAATLKKNRERKRLSQFR</sequence>
<dbReference type="Proteomes" id="UP000607653">
    <property type="component" value="Unassembled WGS sequence"/>
</dbReference>
<reference evidence="1 2" key="1">
    <citation type="journal article" date="2020" name="Mol. Biol. Evol.">
        <title>Distinct Expression and Methylation Patterns for Genes with Different Fates following a Single Whole-Genome Duplication in Flowering Plants.</title>
        <authorList>
            <person name="Shi T."/>
            <person name="Rahmani R.S."/>
            <person name="Gugger P.F."/>
            <person name="Wang M."/>
            <person name="Li H."/>
            <person name="Zhang Y."/>
            <person name="Li Z."/>
            <person name="Wang Q."/>
            <person name="Van de Peer Y."/>
            <person name="Marchal K."/>
            <person name="Chen J."/>
        </authorList>
    </citation>
    <scope>NUCLEOTIDE SEQUENCE [LARGE SCALE GENOMIC DNA]</scope>
    <source>
        <tissue evidence="1">Leaf</tissue>
    </source>
</reference>
<keyword evidence="2" id="KW-1185">Reference proteome</keyword>
<dbReference type="EMBL" id="DUZY01000001">
    <property type="protein sequence ID" value="DAD22679.1"/>
    <property type="molecule type" value="Genomic_DNA"/>
</dbReference>
<dbReference type="PANTHER" id="PTHR33977">
    <property type="entry name" value="ZINC ION BINDING PROTEIN"/>
    <property type="match status" value="1"/>
</dbReference>
<evidence type="ECO:0000313" key="2">
    <source>
        <dbReference type="Proteomes" id="UP000607653"/>
    </source>
</evidence>
<accession>A0A822XUA1</accession>